<keyword evidence="3" id="KW-1185">Reference proteome</keyword>
<dbReference type="Gene3D" id="2.60.120.1160">
    <property type="match status" value="1"/>
</dbReference>
<reference evidence="2 3" key="1">
    <citation type="submission" date="2019-04" db="EMBL/GenBank/DDBJ databases">
        <title>Friends and foes A comparative genomics studyof 23 Aspergillus species from section Flavi.</title>
        <authorList>
            <consortium name="DOE Joint Genome Institute"/>
            <person name="Kjaerbolling I."/>
            <person name="Vesth T."/>
            <person name="Frisvad J.C."/>
            <person name="Nybo J.L."/>
            <person name="Theobald S."/>
            <person name="Kildgaard S."/>
            <person name="Isbrandt T."/>
            <person name="Kuo A."/>
            <person name="Sato A."/>
            <person name="Lyhne E.K."/>
            <person name="Kogle M.E."/>
            <person name="Wiebenga A."/>
            <person name="Kun R.S."/>
            <person name="Lubbers R.J."/>
            <person name="Makela M.R."/>
            <person name="Barry K."/>
            <person name="Chovatia M."/>
            <person name="Clum A."/>
            <person name="Daum C."/>
            <person name="Haridas S."/>
            <person name="He G."/>
            <person name="LaButti K."/>
            <person name="Lipzen A."/>
            <person name="Mondo S."/>
            <person name="Riley R."/>
            <person name="Salamov A."/>
            <person name="Simmons B.A."/>
            <person name="Magnuson J.K."/>
            <person name="Henrissat B."/>
            <person name="Mortensen U.H."/>
            <person name="Larsen T.O."/>
            <person name="Devries R.P."/>
            <person name="Grigoriev I.V."/>
            <person name="Machida M."/>
            <person name="Baker S.E."/>
            <person name="Andersen M.R."/>
        </authorList>
    </citation>
    <scope>NUCLEOTIDE SEQUENCE [LARGE SCALE GENOMIC DNA]</scope>
    <source>
        <strain evidence="2 3">CBS 763.97</strain>
    </source>
</reference>
<proteinExistence type="predicted"/>
<accession>A0A5N7ALY8</accession>
<dbReference type="InterPro" id="IPR041524">
    <property type="entry name" value="GH131_N"/>
</dbReference>
<evidence type="ECO:0000313" key="2">
    <source>
        <dbReference type="EMBL" id="KAE8370009.1"/>
    </source>
</evidence>
<evidence type="ECO:0000259" key="1">
    <source>
        <dbReference type="Pfam" id="PF18271"/>
    </source>
</evidence>
<organism evidence="2 3">
    <name type="scientific">Aspergillus caelatus</name>
    <dbReference type="NCBI Taxonomy" id="61420"/>
    <lineage>
        <taxon>Eukaryota</taxon>
        <taxon>Fungi</taxon>
        <taxon>Dikarya</taxon>
        <taxon>Ascomycota</taxon>
        <taxon>Pezizomycotina</taxon>
        <taxon>Eurotiomycetes</taxon>
        <taxon>Eurotiomycetidae</taxon>
        <taxon>Eurotiales</taxon>
        <taxon>Aspergillaceae</taxon>
        <taxon>Aspergillus</taxon>
        <taxon>Aspergillus subgen. Circumdati</taxon>
    </lineage>
</organism>
<evidence type="ECO:0000313" key="3">
    <source>
        <dbReference type="Proteomes" id="UP000326268"/>
    </source>
</evidence>
<sequence>MKSFLLLIPLVHAGEVVWDGFFNSSFTVDQLDKWSWSNPVGPYQWYIHGSEATSNYLEVSADFKNPADKSDEKGIRISIDDTSSWNGQTMMRSELIPQTDADLGSGTLFYHFSLQTKEENAPTAALEHQIAFFE</sequence>
<name>A0A5N7ALY8_9EURO</name>
<dbReference type="Proteomes" id="UP000326268">
    <property type="component" value="Unassembled WGS sequence"/>
</dbReference>
<dbReference type="Pfam" id="PF18271">
    <property type="entry name" value="GH131_N"/>
    <property type="match status" value="1"/>
</dbReference>
<feature type="non-terminal residue" evidence="2">
    <location>
        <position position="134"/>
    </location>
</feature>
<dbReference type="OrthoDB" id="120072at2759"/>
<dbReference type="RefSeq" id="XP_031933090.1">
    <property type="nucleotide sequence ID" value="XM_032071563.1"/>
</dbReference>
<dbReference type="PANTHER" id="PTHR34612">
    <property type="entry name" value="GH131_N DOMAIN-CONTAINING PROTEIN"/>
    <property type="match status" value="1"/>
</dbReference>
<feature type="domain" description="Glycoside hydrolase 131 catalytic N-terminal" evidence="1">
    <location>
        <begin position="16"/>
        <end position="134"/>
    </location>
</feature>
<dbReference type="GeneID" id="43656009"/>
<dbReference type="PANTHER" id="PTHR34612:SF6">
    <property type="entry name" value="GLYCOSIDE HYDROLASE 131 CATALYTIC N-TERMINAL DOMAIN-CONTAINING PROTEIN"/>
    <property type="match status" value="1"/>
</dbReference>
<protein>
    <recommendedName>
        <fullName evidence="1">Glycoside hydrolase 131 catalytic N-terminal domain-containing protein</fullName>
    </recommendedName>
</protein>
<gene>
    <name evidence="2" type="ORF">BDV27DRAFT_152426</name>
</gene>
<dbReference type="AlphaFoldDB" id="A0A5N7ALY8"/>
<dbReference type="EMBL" id="ML737568">
    <property type="protein sequence ID" value="KAE8370009.1"/>
    <property type="molecule type" value="Genomic_DNA"/>
</dbReference>